<protein>
    <submittedName>
        <fullName evidence="1">Uncharacterized protein</fullName>
    </submittedName>
</protein>
<gene>
    <name evidence="1" type="ORF">METZ01_LOCUS126336</name>
</gene>
<feature type="non-terminal residue" evidence="1">
    <location>
        <position position="1"/>
    </location>
</feature>
<accession>A0A381YA42</accession>
<reference evidence="1" key="1">
    <citation type="submission" date="2018-05" db="EMBL/GenBank/DDBJ databases">
        <authorList>
            <person name="Lanie J.A."/>
            <person name="Ng W.-L."/>
            <person name="Kazmierczak K.M."/>
            <person name="Andrzejewski T.M."/>
            <person name="Davidsen T.M."/>
            <person name="Wayne K.J."/>
            <person name="Tettelin H."/>
            <person name="Glass J.I."/>
            <person name="Rusch D."/>
            <person name="Podicherti R."/>
            <person name="Tsui H.-C.T."/>
            <person name="Winkler M.E."/>
        </authorList>
    </citation>
    <scope>NUCLEOTIDE SEQUENCE</scope>
</reference>
<dbReference type="EMBL" id="UINC01017658">
    <property type="protein sequence ID" value="SVA73482.1"/>
    <property type="molecule type" value="Genomic_DNA"/>
</dbReference>
<sequence length="23" mass="2639">VRGISAETKREGSMDMLIIKKLY</sequence>
<evidence type="ECO:0000313" key="1">
    <source>
        <dbReference type="EMBL" id="SVA73482.1"/>
    </source>
</evidence>
<dbReference type="AlphaFoldDB" id="A0A381YA42"/>
<name>A0A381YA42_9ZZZZ</name>
<proteinExistence type="predicted"/>
<organism evidence="1">
    <name type="scientific">marine metagenome</name>
    <dbReference type="NCBI Taxonomy" id="408172"/>
    <lineage>
        <taxon>unclassified sequences</taxon>
        <taxon>metagenomes</taxon>
        <taxon>ecological metagenomes</taxon>
    </lineage>
</organism>